<evidence type="ECO:0000313" key="9">
    <source>
        <dbReference type="Proteomes" id="UP001165082"/>
    </source>
</evidence>
<proteinExistence type="predicted"/>
<evidence type="ECO:0000256" key="5">
    <source>
        <dbReference type="SAM" id="Phobius"/>
    </source>
</evidence>
<protein>
    <recommendedName>
        <fullName evidence="10">CNNM transmembrane domain-containing protein</fullName>
    </recommendedName>
</protein>
<evidence type="ECO:0000256" key="1">
    <source>
        <dbReference type="ARBA" id="ARBA00022737"/>
    </source>
</evidence>
<dbReference type="Pfam" id="PF01595">
    <property type="entry name" value="CNNM"/>
    <property type="match status" value="1"/>
</dbReference>
<name>A0A9W7DUU6_9STRA</name>
<evidence type="ECO:0000259" key="7">
    <source>
        <dbReference type="PROSITE" id="PS51846"/>
    </source>
</evidence>
<dbReference type="InterPro" id="IPR002550">
    <property type="entry name" value="CNNM"/>
</dbReference>
<dbReference type="OrthoDB" id="5353557at2759"/>
<keyword evidence="2" id="KW-0129">CBS domain</keyword>
<dbReference type="GO" id="GO:0005737">
    <property type="term" value="C:cytoplasm"/>
    <property type="evidence" value="ECO:0007669"/>
    <property type="project" value="TreeGrafter"/>
</dbReference>
<dbReference type="AlphaFoldDB" id="A0A9W7DUU6"/>
<dbReference type="InterPro" id="IPR045095">
    <property type="entry name" value="ACDP"/>
</dbReference>
<keyword evidence="1" id="KW-0677">Repeat</keyword>
<dbReference type="PROSITE" id="PS51371">
    <property type="entry name" value="CBS"/>
    <property type="match status" value="1"/>
</dbReference>
<reference evidence="8" key="1">
    <citation type="submission" date="2022-07" db="EMBL/GenBank/DDBJ databases">
        <title>Genome analysis of Parmales, a sister group of diatoms, reveals the evolutionary specialization of diatoms from phago-mixotrophs to photoautotrophs.</title>
        <authorList>
            <person name="Ban H."/>
            <person name="Sato S."/>
            <person name="Yoshikawa S."/>
            <person name="Kazumasa Y."/>
            <person name="Nakamura Y."/>
            <person name="Ichinomiya M."/>
            <person name="Saitoh K."/>
            <person name="Sato N."/>
            <person name="Blanc-Mathieu R."/>
            <person name="Endo H."/>
            <person name="Kuwata A."/>
            <person name="Ogata H."/>
        </authorList>
    </citation>
    <scope>NUCLEOTIDE SEQUENCE</scope>
</reference>
<comment type="caution">
    <text evidence="8">The sequence shown here is derived from an EMBL/GenBank/DDBJ whole genome shotgun (WGS) entry which is preliminary data.</text>
</comment>
<evidence type="ECO:0000256" key="4">
    <source>
        <dbReference type="SAM" id="MobiDB-lite"/>
    </source>
</evidence>
<feature type="region of interest" description="Disordered" evidence="4">
    <location>
        <begin position="390"/>
        <end position="418"/>
    </location>
</feature>
<evidence type="ECO:0000313" key="8">
    <source>
        <dbReference type="EMBL" id="GMH55772.1"/>
    </source>
</evidence>
<keyword evidence="3 5" id="KW-1133">Transmembrane helix</keyword>
<evidence type="ECO:0000259" key="6">
    <source>
        <dbReference type="PROSITE" id="PS51371"/>
    </source>
</evidence>
<dbReference type="PANTHER" id="PTHR12064">
    <property type="entry name" value="METAL TRANSPORTER CNNM"/>
    <property type="match status" value="1"/>
</dbReference>
<feature type="transmembrane region" description="Helical" evidence="5">
    <location>
        <begin position="92"/>
        <end position="117"/>
    </location>
</feature>
<keyword evidence="3 5" id="KW-0472">Membrane</keyword>
<dbReference type="SUPFAM" id="SSF54631">
    <property type="entry name" value="CBS-domain pair"/>
    <property type="match status" value="1"/>
</dbReference>
<dbReference type="PROSITE" id="PS51846">
    <property type="entry name" value="CNNM"/>
    <property type="match status" value="1"/>
</dbReference>
<feature type="transmembrane region" description="Helical" evidence="5">
    <location>
        <begin position="46"/>
        <end position="71"/>
    </location>
</feature>
<feature type="domain" description="CBS" evidence="6">
    <location>
        <begin position="267"/>
        <end position="341"/>
    </location>
</feature>
<sequence>MNAISGDISSAIKFLEENGYVVNGPSPPSARFLSDEEGEALPSSEMYLYIGGVVTCMLTAALAAGLTMGLLSIDPLKLAIKQKCGTDQEKRMAAAILPILSQHHLLLVTLLLMNAAANEALPLFLDELVPSYVAIVLSVTIVLFFGEELTALVQIQYESGTRNTTPDRSRSAINYDEVQIISGALTITTSTASDAMVSMSKVYSIPETTIMDSDMMVEICAVGHSRIPVYRPDPSDSSNRSLLTGFILTKKLVALDTTSPRPVSSLMLRSPLCVPPTRVLSDLLNDFQSASTHLAIVCLKPELAHNCLTRDQPIPKECKILGIITMEDIIEELLQEEILDETDRFEASALKRAKKVVRRWKSLVRRRRLARGEEVPEGMLSVRDVVSVARRQSRVGEGERDEEEGFKGEEGNEPLIDKKKTIKKKRSWYGGSG</sequence>
<keyword evidence="3 5" id="KW-0812">Transmembrane</keyword>
<feature type="domain" description="CNNM transmembrane" evidence="7">
    <location>
        <begin position="42"/>
        <end position="147"/>
    </location>
</feature>
<evidence type="ECO:0000256" key="2">
    <source>
        <dbReference type="PROSITE-ProRule" id="PRU00703"/>
    </source>
</evidence>
<dbReference type="InterPro" id="IPR046342">
    <property type="entry name" value="CBS_dom_sf"/>
</dbReference>
<dbReference type="GO" id="GO:0010960">
    <property type="term" value="P:magnesium ion homeostasis"/>
    <property type="evidence" value="ECO:0007669"/>
    <property type="project" value="InterPro"/>
</dbReference>
<gene>
    <name evidence="8" type="ORF">TrRE_jg10934</name>
</gene>
<feature type="compositionally biased region" description="Basic and acidic residues" evidence="4">
    <location>
        <begin position="405"/>
        <end position="418"/>
    </location>
</feature>
<keyword evidence="9" id="KW-1185">Reference proteome</keyword>
<dbReference type="EMBL" id="BRXZ01000853">
    <property type="protein sequence ID" value="GMH55772.1"/>
    <property type="molecule type" value="Genomic_DNA"/>
</dbReference>
<evidence type="ECO:0000256" key="3">
    <source>
        <dbReference type="PROSITE-ProRule" id="PRU01193"/>
    </source>
</evidence>
<accession>A0A9W7DUU6</accession>
<dbReference type="Proteomes" id="UP001165082">
    <property type="component" value="Unassembled WGS sequence"/>
</dbReference>
<organism evidence="8 9">
    <name type="scientific">Triparma retinervis</name>
    <dbReference type="NCBI Taxonomy" id="2557542"/>
    <lineage>
        <taxon>Eukaryota</taxon>
        <taxon>Sar</taxon>
        <taxon>Stramenopiles</taxon>
        <taxon>Ochrophyta</taxon>
        <taxon>Bolidophyceae</taxon>
        <taxon>Parmales</taxon>
        <taxon>Triparmaceae</taxon>
        <taxon>Triparma</taxon>
    </lineage>
</organism>
<feature type="transmembrane region" description="Helical" evidence="5">
    <location>
        <begin position="129"/>
        <end position="146"/>
    </location>
</feature>
<dbReference type="GO" id="GO:0016020">
    <property type="term" value="C:membrane"/>
    <property type="evidence" value="ECO:0007669"/>
    <property type="project" value="UniProtKB-UniRule"/>
</dbReference>
<dbReference type="PANTHER" id="PTHR12064:SF97">
    <property type="entry name" value="METAL TRANSPORTER CNNM-5"/>
    <property type="match status" value="1"/>
</dbReference>
<dbReference type="Gene3D" id="3.10.580.10">
    <property type="entry name" value="CBS-domain"/>
    <property type="match status" value="1"/>
</dbReference>
<dbReference type="GO" id="GO:0030026">
    <property type="term" value="P:intracellular manganese ion homeostasis"/>
    <property type="evidence" value="ECO:0007669"/>
    <property type="project" value="TreeGrafter"/>
</dbReference>
<dbReference type="InterPro" id="IPR000644">
    <property type="entry name" value="CBS_dom"/>
</dbReference>
<evidence type="ECO:0008006" key="10">
    <source>
        <dbReference type="Google" id="ProtNLM"/>
    </source>
</evidence>